<proteinExistence type="predicted"/>
<gene>
    <name evidence="1" type="ORF">PAHAL_1G006600</name>
</gene>
<evidence type="ECO:0000313" key="1">
    <source>
        <dbReference type="EMBL" id="PVH65487.1"/>
    </source>
</evidence>
<dbReference type="Gramene" id="PVH65487">
    <property type="protein sequence ID" value="PVH65487"/>
    <property type="gene ID" value="PAHAL_1G006600"/>
</dbReference>
<reference evidence="1" key="1">
    <citation type="submission" date="2018-04" db="EMBL/GenBank/DDBJ databases">
        <title>WGS assembly of Panicum hallii.</title>
        <authorList>
            <person name="Lovell J."/>
            <person name="Jenkins J."/>
            <person name="Lowry D."/>
            <person name="Mamidi S."/>
            <person name="Sreedasyam A."/>
            <person name="Weng X."/>
            <person name="Barry K."/>
            <person name="Bonette J."/>
            <person name="Campitelli B."/>
            <person name="Daum C."/>
            <person name="Gordon S."/>
            <person name="Gould B."/>
            <person name="Lipzen A."/>
            <person name="Macqueen A."/>
            <person name="Palacio-Mejia J."/>
            <person name="Plott C."/>
            <person name="Shakirov E."/>
            <person name="Shu S."/>
            <person name="Yoshinaga Y."/>
            <person name="Zane M."/>
            <person name="Rokhsar D."/>
            <person name="Grimwood J."/>
            <person name="Schmutz J."/>
            <person name="Juenger T."/>
        </authorList>
    </citation>
    <scope>NUCLEOTIDE SEQUENCE [LARGE SCALE GENOMIC DNA]</scope>
    <source>
        <strain evidence="1">FIL2</strain>
    </source>
</reference>
<name>A0A2T8KTH1_9POAL</name>
<dbReference type="Proteomes" id="UP000243499">
    <property type="component" value="Chromosome 1"/>
</dbReference>
<organism evidence="1">
    <name type="scientific">Panicum hallii</name>
    <dbReference type="NCBI Taxonomy" id="206008"/>
    <lineage>
        <taxon>Eukaryota</taxon>
        <taxon>Viridiplantae</taxon>
        <taxon>Streptophyta</taxon>
        <taxon>Embryophyta</taxon>
        <taxon>Tracheophyta</taxon>
        <taxon>Spermatophyta</taxon>
        <taxon>Magnoliopsida</taxon>
        <taxon>Liliopsida</taxon>
        <taxon>Poales</taxon>
        <taxon>Poaceae</taxon>
        <taxon>PACMAD clade</taxon>
        <taxon>Panicoideae</taxon>
        <taxon>Panicodae</taxon>
        <taxon>Paniceae</taxon>
        <taxon>Panicinae</taxon>
        <taxon>Panicum</taxon>
        <taxon>Panicum sect. Panicum</taxon>
    </lineage>
</organism>
<protein>
    <submittedName>
        <fullName evidence="1">Uncharacterized protein</fullName>
    </submittedName>
</protein>
<sequence>MNLNFVYRWICNRGFPRLETGPNTSHYCPCMMRPSPLDIANRKRRTQPNQLLDCYSFCSFSPRVPCLRSPLPIRDLSKLGW</sequence>
<dbReference type="EMBL" id="CM008046">
    <property type="protein sequence ID" value="PVH65487.1"/>
    <property type="molecule type" value="Genomic_DNA"/>
</dbReference>
<accession>A0A2T8KTH1</accession>
<dbReference type="AlphaFoldDB" id="A0A2T8KTH1"/>